<dbReference type="GO" id="GO:0046872">
    <property type="term" value="F:metal ion binding"/>
    <property type="evidence" value="ECO:0007669"/>
    <property type="project" value="UniProtKB-KW"/>
</dbReference>
<dbReference type="InterPro" id="IPR000008">
    <property type="entry name" value="C2_dom"/>
</dbReference>
<evidence type="ECO:0000259" key="3">
    <source>
        <dbReference type="PROSITE" id="PS50004"/>
    </source>
</evidence>
<evidence type="ECO:0000313" key="5">
    <source>
        <dbReference type="Proteomes" id="UP001633002"/>
    </source>
</evidence>
<dbReference type="PANTHER" id="PTHR46502:SF2">
    <property type="entry name" value="16 KDA PHLOEM PROTEIN 2"/>
    <property type="match status" value="1"/>
</dbReference>
<evidence type="ECO:0000313" key="4">
    <source>
        <dbReference type="EMBL" id="KAL3681487.1"/>
    </source>
</evidence>
<dbReference type="Gene3D" id="2.60.40.150">
    <property type="entry name" value="C2 domain"/>
    <property type="match status" value="1"/>
</dbReference>
<comment type="caution">
    <text evidence="4">The sequence shown here is derived from an EMBL/GenBank/DDBJ whole genome shotgun (WGS) entry which is preliminary data.</text>
</comment>
<dbReference type="PANTHER" id="PTHR46502">
    <property type="entry name" value="C2 DOMAIN-CONTAINING"/>
    <property type="match status" value="1"/>
</dbReference>
<accession>A0ABD3GTI4</accession>
<gene>
    <name evidence="4" type="ORF">R1sor_024443</name>
</gene>
<dbReference type="CDD" id="cd00030">
    <property type="entry name" value="C2"/>
    <property type="match status" value="1"/>
</dbReference>
<evidence type="ECO:0000256" key="2">
    <source>
        <dbReference type="ARBA" id="ARBA00022837"/>
    </source>
</evidence>
<dbReference type="AlphaFoldDB" id="A0ABD3GTI4"/>
<reference evidence="4 5" key="1">
    <citation type="submission" date="2024-09" db="EMBL/GenBank/DDBJ databases">
        <title>Chromosome-scale assembly of Riccia sorocarpa.</title>
        <authorList>
            <person name="Paukszto L."/>
        </authorList>
    </citation>
    <scope>NUCLEOTIDE SEQUENCE [LARGE SCALE GENOMIC DNA]</scope>
    <source>
        <strain evidence="4">LP-2024</strain>
        <tissue evidence="4">Aerial parts of the thallus</tissue>
    </source>
</reference>
<protein>
    <recommendedName>
        <fullName evidence="3">C2 domain-containing protein</fullName>
    </recommendedName>
</protein>
<keyword evidence="2" id="KW-0106">Calcium</keyword>
<dbReference type="PROSITE" id="PS50004">
    <property type="entry name" value="C2"/>
    <property type="match status" value="1"/>
</dbReference>
<dbReference type="SUPFAM" id="SSF49562">
    <property type="entry name" value="C2 domain (Calcium/lipid-binding domain, CaLB)"/>
    <property type="match status" value="1"/>
</dbReference>
<dbReference type="InterPro" id="IPR035892">
    <property type="entry name" value="C2_domain_sf"/>
</dbReference>
<feature type="domain" description="C2" evidence="3">
    <location>
        <begin position="1"/>
        <end position="128"/>
    </location>
</feature>
<keyword evidence="1" id="KW-0479">Metal-binding</keyword>
<dbReference type="Proteomes" id="UP001633002">
    <property type="component" value="Unassembled WGS sequence"/>
</dbReference>
<dbReference type="Pfam" id="PF00168">
    <property type="entry name" value="C2"/>
    <property type="match status" value="1"/>
</dbReference>
<dbReference type="EMBL" id="JBJQOH010000007">
    <property type="protein sequence ID" value="KAL3681487.1"/>
    <property type="molecule type" value="Genomic_DNA"/>
</dbReference>
<evidence type="ECO:0000256" key="1">
    <source>
        <dbReference type="ARBA" id="ARBA00022723"/>
    </source>
</evidence>
<proteinExistence type="predicted"/>
<keyword evidence="5" id="KW-1185">Reference proteome</keyword>
<sequence length="212" mass="24308">MANHQVYPPPPSEFRGIRGVMHVEVLRASGIKVRRMIGYGSRERYVIIRYGHGHGRKSMTSQVHHGGNSTMWNVTFVYNIISRSVETPTLQLEIWKKHKSRDDHLVGFVSVANLHRYISQSENLCTPYLWLPVFYKGEKDSTAQQRGEILVRFFFEAQEESYFGDNRHRDDHFFPNAETKSVDIVVQGVRAKYTTLDTTAGTPSHGALISLK</sequence>
<organism evidence="4 5">
    <name type="scientific">Riccia sorocarpa</name>
    <dbReference type="NCBI Taxonomy" id="122646"/>
    <lineage>
        <taxon>Eukaryota</taxon>
        <taxon>Viridiplantae</taxon>
        <taxon>Streptophyta</taxon>
        <taxon>Embryophyta</taxon>
        <taxon>Marchantiophyta</taxon>
        <taxon>Marchantiopsida</taxon>
        <taxon>Marchantiidae</taxon>
        <taxon>Marchantiales</taxon>
        <taxon>Ricciaceae</taxon>
        <taxon>Riccia</taxon>
    </lineage>
</organism>
<name>A0ABD3GTI4_9MARC</name>